<dbReference type="PROSITE" id="PS50279">
    <property type="entry name" value="BPTI_KUNITZ_2"/>
    <property type="match status" value="3"/>
</dbReference>
<evidence type="ECO:0000313" key="5">
    <source>
        <dbReference type="WBParaSite" id="NBR_0000601901-mRNA-1"/>
    </source>
</evidence>
<dbReference type="InterPro" id="IPR006150">
    <property type="entry name" value="Cys_repeat_1"/>
</dbReference>
<dbReference type="InterPro" id="IPR036880">
    <property type="entry name" value="Kunitz_BPTI_sf"/>
</dbReference>
<evidence type="ECO:0000256" key="1">
    <source>
        <dbReference type="SAM" id="MobiDB-lite"/>
    </source>
</evidence>
<dbReference type="Pfam" id="PF00014">
    <property type="entry name" value="Kunitz_BPTI"/>
    <property type="match status" value="3"/>
</dbReference>
<organism evidence="5">
    <name type="scientific">Nippostrongylus brasiliensis</name>
    <name type="common">Rat hookworm</name>
    <dbReference type="NCBI Taxonomy" id="27835"/>
    <lineage>
        <taxon>Eukaryota</taxon>
        <taxon>Metazoa</taxon>
        <taxon>Ecdysozoa</taxon>
        <taxon>Nematoda</taxon>
        <taxon>Chromadorea</taxon>
        <taxon>Rhabditida</taxon>
        <taxon>Rhabditina</taxon>
        <taxon>Rhabditomorpha</taxon>
        <taxon>Strongyloidea</taxon>
        <taxon>Heligmosomidae</taxon>
        <taxon>Nippostrongylus</taxon>
    </lineage>
</organism>
<dbReference type="InterPro" id="IPR020901">
    <property type="entry name" value="Prtase_inh_Kunz-CS"/>
</dbReference>
<evidence type="ECO:0000259" key="2">
    <source>
        <dbReference type="PROSITE" id="PS50279"/>
    </source>
</evidence>
<dbReference type="InterPro" id="IPR028150">
    <property type="entry name" value="Lustrin_cystein"/>
</dbReference>
<proteinExistence type="predicted"/>
<dbReference type="InterPro" id="IPR053014">
    <property type="entry name" value="Cuticle_assoc_divergent"/>
</dbReference>
<dbReference type="SUPFAM" id="SSF57362">
    <property type="entry name" value="BPTI-like"/>
    <property type="match status" value="3"/>
</dbReference>
<dbReference type="STRING" id="27835.A0A0N4XTR5"/>
<accession>A0A0N4XTR5</accession>
<dbReference type="Gene3D" id="4.10.410.10">
    <property type="entry name" value="Pancreatic trypsin inhibitor Kunitz domain"/>
    <property type="match status" value="3"/>
</dbReference>
<gene>
    <name evidence="3" type="ORF">NBR_LOCUS6020</name>
</gene>
<dbReference type="Pfam" id="PF14625">
    <property type="entry name" value="Lustrin_cystein"/>
    <property type="match status" value="10"/>
</dbReference>
<dbReference type="Proteomes" id="UP000271162">
    <property type="component" value="Unassembled WGS sequence"/>
</dbReference>
<dbReference type="SMART" id="SM00131">
    <property type="entry name" value="KU"/>
    <property type="match status" value="3"/>
</dbReference>
<dbReference type="WBParaSite" id="NBR_0000601901-mRNA-1">
    <property type="protein sequence ID" value="NBR_0000601901-mRNA-1"/>
    <property type="gene ID" value="NBR_0000601901"/>
</dbReference>
<sequence length="1403" mass="150377">MQSRPSTKQRLEAGPFQKDLLLCLTSTIFSTFSKRKCLQGKIFNKEAGACESVLALDMANDDPFAQPFNQAPGYVCRMYERTGTSYCCQGSSPSSSSAMCSQGYVTYLESSGKPRSCVLSSPSSCPTGFGCTLVAGTTTRCCGKDLGCPHNSAALLNPNTASMVECSPSISTSCQQGFSCVRSSLLKKFICCSATSDNAAVCPAGSPLSDDVKSCDEGNHCKDGYECVTTGSAHYCCPSRGNVCGLPRHSGVACANSRPAVTRYYFDVTTGSCRSFQFSQCGGNANNFNSLEECEGFCLDTQCQHGQSPSKSANEAPADEPLRPPIPTPLQNIRRAYRVGAVNAVCALTTTNTCPQSHSCMSPVVGPSAICCPVPASELSCNEVVSAGTPCFGRSVTIQRFYFNPSTRKCHPFQYYGCNGNGNNFQSMQSCQDHCLNALESVCGGAAALIDPNQQPQRCSATVPCPAGYECNSQHYCCPSSELACSAPMSRGNVCSGMPLRTSWYYDKTEGKCKQFAYSGCGGSANRFVSRKACISTCVSSTLFGACPRGMTPIVDDGDTVVKNTLEVLSSIPGFHMCCSTKDDGRSSSGFGASRKEPNSLAALIKSSSFSISPCPGRLTTNGQPCTVNAVGKFSDCPRNFLCFRDVGYDHGSCCRTGPPKCSMKQHVPIFVSGTQQLGGPERNDAPPLCCCRIMQQHSEPALIVILKVQICQTDLGGCPRDSRCMTSNIPKVSICCKAYNPHTISQENTGGSHLKGHPKCRNGDRPLIRDSTLFECSFADDDCPSGYKCEFSSSGQPVCCGDSSSIRCPAGSSAYEYGGRPLACPVGSTKCPQGYSCVLSLNPQYHLCCSTNMMPPHLQQVQLQLPQCRSGSAFVDPALNQRQFCSPLRDTCPIGYQCMESDYPGQYICCTQTDLSDQFKGYCPSNQIPFVSLEGIPPTCHMQLNPCPTTAPYICIYSPMKQSSYCCTPADAAFPGFVDSSAAASPMRRIGSENSFMATPPPGNPYAGTSQSFPGGYVNPDSDRVAIPDPIPGILPPSIVAKLTATGNGNNFNVNNNGYGYPRPDMNQNVVQNMVRLPNGFPNNQYNVGEGPTGSGQPDITSQVISRVLAQIAAQNLNNAAGNSFMNGPERTGPYAIEQHSTNRWAYSQDQVITGCPLGSKPLVRADRSVVTCNDQSCPNGFWCVFAEKVCIVVFSVFLQINEEPKSLLSVLFAGQKGCLSDEQCSAREVNATCDSGYCVCPASKPLVHGGKCVASCSEGFANIAGRCYDPTTVIFMDSVDERKNGTIGGYCLDTLVEEKRCVVGNSYCSEKTITCQCKIGFSLVMDFKNKEDEGSCEQDQSSKYKSSKQEQAPVIDDELYFVDIGSNAFDTEEMSANSTQEDDIDVSKYLYQTDELVNLLA</sequence>
<reference evidence="5" key="1">
    <citation type="submission" date="2016-04" db="UniProtKB">
        <authorList>
            <consortium name="WormBaseParasite"/>
        </authorList>
    </citation>
    <scope>IDENTIFICATION</scope>
</reference>
<feature type="region of interest" description="Disordered" evidence="1">
    <location>
        <begin position="309"/>
        <end position="328"/>
    </location>
</feature>
<reference evidence="3 4" key="2">
    <citation type="submission" date="2018-11" db="EMBL/GenBank/DDBJ databases">
        <authorList>
            <consortium name="Pathogen Informatics"/>
        </authorList>
    </citation>
    <scope>NUCLEOTIDE SEQUENCE [LARGE SCALE GENOMIC DNA]</scope>
</reference>
<dbReference type="SMART" id="SM00289">
    <property type="entry name" value="WR1"/>
    <property type="match status" value="12"/>
</dbReference>
<evidence type="ECO:0000313" key="4">
    <source>
        <dbReference type="Proteomes" id="UP000271162"/>
    </source>
</evidence>
<evidence type="ECO:0000313" key="3">
    <source>
        <dbReference type="EMBL" id="VDL69609.1"/>
    </source>
</evidence>
<dbReference type="CDD" id="cd00109">
    <property type="entry name" value="Kunitz-type"/>
    <property type="match status" value="2"/>
</dbReference>
<feature type="domain" description="BPTI/Kunitz inhibitor" evidence="2">
    <location>
        <begin position="485"/>
        <end position="538"/>
    </location>
</feature>
<dbReference type="PANTHER" id="PTHR46339:SF6">
    <property type="entry name" value="BPTI_KUNITZ INHIBITOR DOMAIN-CONTAINING PROTEIN"/>
    <property type="match status" value="1"/>
</dbReference>
<dbReference type="OMA" id="TNIVMDW"/>
<dbReference type="InterPro" id="IPR002223">
    <property type="entry name" value="Kunitz_BPTI"/>
</dbReference>
<dbReference type="PROSITE" id="PS00280">
    <property type="entry name" value="BPTI_KUNITZ_1"/>
    <property type="match status" value="2"/>
</dbReference>
<feature type="domain" description="BPTI/Kunitz inhibitor" evidence="2">
    <location>
        <begin position="381"/>
        <end position="435"/>
    </location>
</feature>
<dbReference type="EMBL" id="UYSL01019771">
    <property type="protein sequence ID" value="VDL69609.1"/>
    <property type="molecule type" value="Genomic_DNA"/>
</dbReference>
<keyword evidence="4" id="KW-1185">Reference proteome</keyword>
<protein>
    <submittedName>
        <fullName evidence="5">Kunitz/Bovine pancreatic trypsin inhibitor domain protein</fullName>
    </submittedName>
</protein>
<dbReference type="GO" id="GO:0004867">
    <property type="term" value="F:serine-type endopeptidase inhibitor activity"/>
    <property type="evidence" value="ECO:0007669"/>
    <property type="project" value="InterPro"/>
</dbReference>
<feature type="domain" description="BPTI/Kunitz inhibitor" evidence="2">
    <location>
        <begin position="244"/>
        <end position="298"/>
    </location>
</feature>
<dbReference type="PANTHER" id="PTHR46339">
    <property type="entry name" value="PROTEIN CBG15282-RELATED"/>
    <property type="match status" value="1"/>
</dbReference>
<name>A0A0N4XTR5_NIPBR</name>